<evidence type="ECO:0000256" key="1">
    <source>
        <dbReference type="ARBA" id="ARBA00023015"/>
    </source>
</evidence>
<evidence type="ECO:0000313" key="6">
    <source>
        <dbReference type="Proteomes" id="UP000473325"/>
    </source>
</evidence>
<sequence>MTAGPPVREMLDIAASAVPLLERARGFVASVDRWVLAEAVWMTLNDPRWQVYATVGRPPESTGLALPLVDPEGSRVGTLGLLLPRAAPASELLRKQLSRVAPVIARGVSPTWSVLATARLVPDAAAGAVLFENGDLHLLPGLHDHPLLVPGGVVVQLARATLQGGQVYRTFLWPTGVGSGETRHARVTVIAASDLPPAVLGIAMVTPDAECHGLTPRELEVLGLVVTGRSNQQISSRLAIGPRTVATHVEHILHKLGTPTRTQAAVLAEREGCYVPPVRARTR</sequence>
<accession>A0A6L7F2Q7</accession>
<dbReference type="EMBL" id="WUEK01000012">
    <property type="protein sequence ID" value="MXG91442.1"/>
    <property type="molecule type" value="Genomic_DNA"/>
</dbReference>
<dbReference type="PROSITE" id="PS50043">
    <property type="entry name" value="HTH_LUXR_2"/>
    <property type="match status" value="1"/>
</dbReference>
<feature type="domain" description="HTH luxR-type" evidence="4">
    <location>
        <begin position="207"/>
        <end position="272"/>
    </location>
</feature>
<comment type="caution">
    <text evidence="5">The sequence shown here is derived from an EMBL/GenBank/DDBJ whole genome shotgun (WGS) entry which is preliminary data.</text>
</comment>
<dbReference type="InterPro" id="IPR000792">
    <property type="entry name" value="Tscrpt_reg_LuxR_C"/>
</dbReference>
<dbReference type="PANTHER" id="PTHR44688:SF25">
    <property type="entry name" value="HTH LUXR-TYPE DOMAIN-CONTAINING PROTEIN"/>
    <property type="match status" value="1"/>
</dbReference>
<dbReference type="PROSITE" id="PS00622">
    <property type="entry name" value="HTH_LUXR_1"/>
    <property type="match status" value="1"/>
</dbReference>
<dbReference type="SMART" id="SM00421">
    <property type="entry name" value="HTH_LUXR"/>
    <property type="match status" value="1"/>
</dbReference>
<dbReference type="PANTHER" id="PTHR44688">
    <property type="entry name" value="DNA-BINDING TRANSCRIPTIONAL ACTIVATOR DEVR_DOSR"/>
    <property type="match status" value="1"/>
</dbReference>
<dbReference type="CDD" id="cd06170">
    <property type="entry name" value="LuxR_C_like"/>
    <property type="match status" value="1"/>
</dbReference>
<dbReference type="Proteomes" id="UP000473325">
    <property type="component" value="Unassembled WGS sequence"/>
</dbReference>
<evidence type="ECO:0000256" key="3">
    <source>
        <dbReference type="ARBA" id="ARBA00023163"/>
    </source>
</evidence>
<proteinExistence type="predicted"/>
<gene>
    <name evidence="5" type="ORF">GRQ65_18000</name>
</gene>
<evidence type="ECO:0000259" key="4">
    <source>
        <dbReference type="PROSITE" id="PS50043"/>
    </source>
</evidence>
<keyword evidence="1" id="KW-0805">Transcription regulation</keyword>
<keyword evidence="2" id="KW-0238">DNA-binding</keyword>
<evidence type="ECO:0000256" key="2">
    <source>
        <dbReference type="ARBA" id="ARBA00023125"/>
    </source>
</evidence>
<dbReference type="Gene3D" id="1.10.10.10">
    <property type="entry name" value="Winged helix-like DNA-binding domain superfamily/Winged helix DNA-binding domain"/>
    <property type="match status" value="1"/>
</dbReference>
<dbReference type="InterPro" id="IPR016032">
    <property type="entry name" value="Sig_transdc_resp-reg_C-effctor"/>
</dbReference>
<dbReference type="PRINTS" id="PR00038">
    <property type="entry name" value="HTHLUXR"/>
</dbReference>
<dbReference type="RefSeq" id="WP_160879365.1">
    <property type="nucleotide sequence ID" value="NZ_WUEK01000012.1"/>
</dbReference>
<keyword evidence="3" id="KW-0804">Transcription</keyword>
<dbReference type="InterPro" id="IPR036388">
    <property type="entry name" value="WH-like_DNA-bd_sf"/>
</dbReference>
<dbReference type="AlphaFoldDB" id="A0A6L7F2Q7"/>
<dbReference type="SUPFAM" id="SSF46894">
    <property type="entry name" value="C-terminal effector domain of the bipartite response regulators"/>
    <property type="match status" value="1"/>
</dbReference>
<reference evidence="5 6" key="1">
    <citation type="submission" date="2019-12" db="EMBL/GenBank/DDBJ databases">
        <authorList>
            <person name="Kun Z."/>
        </authorList>
    </citation>
    <scope>NUCLEOTIDE SEQUENCE [LARGE SCALE GENOMIC DNA]</scope>
    <source>
        <strain evidence="5 6">YIM 123512</strain>
    </source>
</reference>
<dbReference type="GO" id="GO:0003677">
    <property type="term" value="F:DNA binding"/>
    <property type="evidence" value="ECO:0007669"/>
    <property type="project" value="UniProtKB-KW"/>
</dbReference>
<keyword evidence="6" id="KW-1185">Reference proteome</keyword>
<dbReference type="GO" id="GO:0006355">
    <property type="term" value="P:regulation of DNA-templated transcription"/>
    <property type="evidence" value="ECO:0007669"/>
    <property type="project" value="InterPro"/>
</dbReference>
<protein>
    <submittedName>
        <fullName evidence="5">Helix-turn-helix transcriptional regulator</fullName>
    </submittedName>
</protein>
<name>A0A6L7F2Q7_9ACTN</name>
<organism evidence="5 6">
    <name type="scientific">Nocardioides flavescens</name>
    <dbReference type="NCBI Taxonomy" id="2691959"/>
    <lineage>
        <taxon>Bacteria</taxon>
        <taxon>Bacillati</taxon>
        <taxon>Actinomycetota</taxon>
        <taxon>Actinomycetes</taxon>
        <taxon>Propionibacteriales</taxon>
        <taxon>Nocardioidaceae</taxon>
        <taxon>Nocardioides</taxon>
    </lineage>
</organism>
<dbReference type="Pfam" id="PF00196">
    <property type="entry name" value="GerE"/>
    <property type="match status" value="1"/>
</dbReference>
<evidence type="ECO:0000313" key="5">
    <source>
        <dbReference type="EMBL" id="MXG91442.1"/>
    </source>
</evidence>